<proteinExistence type="predicted"/>
<name>A0A8S0ZS82_ARCPL</name>
<dbReference type="AlphaFoldDB" id="A0A8S0ZS82"/>
<accession>A0A8S0ZS82</accession>
<reference evidence="1 2" key="1">
    <citation type="submission" date="2020-04" db="EMBL/GenBank/DDBJ databases">
        <authorList>
            <person name="Wallbank WR R."/>
            <person name="Pardo Diaz C."/>
            <person name="Kozak K."/>
            <person name="Martin S."/>
            <person name="Jiggins C."/>
            <person name="Moest M."/>
            <person name="Warren A I."/>
            <person name="Byers J.R.P. K."/>
            <person name="Montejo-Kovacevich G."/>
            <person name="Yen C E."/>
        </authorList>
    </citation>
    <scope>NUCLEOTIDE SEQUENCE [LARGE SCALE GENOMIC DNA]</scope>
</reference>
<sequence>MLMGRVRYRSGGKKTGGRPSFINIYLIVHQTGTNSVSNVSVILRTVAKRYKTFGTLSFQCEDIFRVIRKYYIRYKNGLLLQF</sequence>
<evidence type="ECO:0000313" key="1">
    <source>
        <dbReference type="EMBL" id="CAB3235673.1"/>
    </source>
</evidence>
<comment type="caution">
    <text evidence="1">The sequence shown here is derived from an EMBL/GenBank/DDBJ whole genome shotgun (WGS) entry which is preliminary data.</text>
</comment>
<keyword evidence="2" id="KW-1185">Reference proteome</keyword>
<organism evidence="1 2">
    <name type="scientific">Arctia plantaginis</name>
    <name type="common">Wood tiger moth</name>
    <name type="synonym">Phalaena plantaginis</name>
    <dbReference type="NCBI Taxonomy" id="874455"/>
    <lineage>
        <taxon>Eukaryota</taxon>
        <taxon>Metazoa</taxon>
        <taxon>Ecdysozoa</taxon>
        <taxon>Arthropoda</taxon>
        <taxon>Hexapoda</taxon>
        <taxon>Insecta</taxon>
        <taxon>Pterygota</taxon>
        <taxon>Neoptera</taxon>
        <taxon>Endopterygota</taxon>
        <taxon>Lepidoptera</taxon>
        <taxon>Glossata</taxon>
        <taxon>Ditrysia</taxon>
        <taxon>Noctuoidea</taxon>
        <taxon>Erebidae</taxon>
        <taxon>Arctiinae</taxon>
        <taxon>Arctia</taxon>
    </lineage>
</organism>
<dbReference type="EMBL" id="CADEBC010000485">
    <property type="protein sequence ID" value="CAB3235673.1"/>
    <property type="molecule type" value="Genomic_DNA"/>
</dbReference>
<protein>
    <submittedName>
        <fullName evidence="1">Uncharacterized protein</fullName>
    </submittedName>
</protein>
<gene>
    <name evidence="1" type="ORF">APLA_LOCUS6254</name>
</gene>
<dbReference type="Proteomes" id="UP000494106">
    <property type="component" value="Unassembled WGS sequence"/>
</dbReference>
<evidence type="ECO:0000313" key="2">
    <source>
        <dbReference type="Proteomes" id="UP000494106"/>
    </source>
</evidence>